<proteinExistence type="predicted"/>
<name>A0AAV4BMT2_9GAST</name>
<comment type="caution">
    <text evidence="1">The sequence shown here is derived from an EMBL/GenBank/DDBJ whole genome shotgun (WGS) entry which is preliminary data.</text>
</comment>
<organism evidence="1 2">
    <name type="scientific">Plakobranchus ocellatus</name>
    <dbReference type="NCBI Taxonomy" id="259542"/>
    <lineage>
        <taxon>Eukaryota</taxon>
        <taxon>Metazoa</taxon>
        <taxon>Spiralia</taxon>
        <taxon>Lophotrochozoa</taxon>
        <taxon>Mollusca</taxon>
        <taxon>Gastropoda</taxon>
        <taxon>Heterobranchia</taxon>
        <taxon>Euthyneura</taxon>
        <taxon>Panpulmonata</taxon>
        <taxon>Sacoglossa</taxon>
        <taxon>Placobranchoidea</taxon>
        <taxon>Plakobranchidae</taxon>
        <taxon>Plakobranchus</taxon>
    </lineage>
</organism>
<protein>
    <submittedName>
        <fullName evidence="1">Uncharacterized protein</fullName>
    </submittedName>
</protein>
<keyword evidence="2" id="KW-1185">Reference proteome</keyword>
<accession>A0AAV4BMT2</accession>
<gene>
    <name evidence="1" type="ORF">PoB_005110100</name>
</gene>
<dbReference type="AlphaFoldDB" id="A0AAV4BMT2"/>
<evidence type="ECO:0000313" key="1">
    <source>
        <dbReference type="EMBL" id="GFO24596.1"/>
    </source>
</evidence>
<dbReference type="Proteomes" id="UP000735302">
    <property type="component" value="Unassembled WGS sequence"/>
</dbReference>
<dbReference type="EMBL" id="BLXT01005617">
    <property type="protein sequence ID" value="GFO24596.1"/>
    <property type="molecule type" value="Genomic_DNA"/>
</dbReference>
<reference evidence="1 2" key="1">
    <citation type="journal article" date="2021" name="Elife">
        <title>Chloroplast acquisition without the gene transfer in kleptoplastic sea slugs, Plakobranchus ocellatus.</title>
        <authorList>
            <person name="Maeda T."/>
            <person name="Takahashi S."/>
            <person name="Yoshida T."/>
            <person name="Shimamura S."/>
            <person name="Takaki Y."/>
            <person name="Nagai Y."/>
            <person name="Toyoda A."/>
            <person name="Suzuki Y."/>
            <person name="Arimoto A."/>
            <person name="Ishii H."/>
            <person name="Satoh N."/>
            <person name="Nishiyama T."/>
            <person name="Hasebe M."/>
            <person name="Maruyama T."/>
            <person name="Minagawa J."/>
            <person name="Obokata J."/>
            <person name="Shigenobu S."/>
        </authorList>
    </citation>
    <scope>NUCLEOTIDE SEQUENCE [LARGE SCALE GENOMIC DNA]</scope>
</reference>
<evidence type="ECO:0000313" key="2">
    <source>
        <dbReference type="Proteomes" id="UP000735302"/>
    </source>
</evidence>
<sequence>MGQFVIAFSTPSLSLGLKRTSCSFNARWTQRSNEKLTGSGLEFEPWTSHLVANCLTREATALHLKARWDVLSELLSTAQGPAKFARGKGEIEEKCEEGAATQPPNYLYYPAMHPPSTRISTDYHACCPRRPFAEDSRLLCSPEPETGTDTILCLT</sequence>